<dbReference type="Pfam" id="PF01502">
    <property type="entry name" value="PRA-CH"/>
    <property type="match status" value="1"/>
</dbReference>
<feature type="binding site" evidence="11">
    <location>
        <position position="94"/>
    </location>
    <ligand>
        <name>Zn(2+)</name>
        <dbReference type="ChEBI" id="CHEBI:29105"/>
        <note>ligand shared between dimeric partners</note>
    </ligand>
</feature>
<dbReference type="FunFam" id="3.10.20.810:FF:000001">
    <property type="entry name" value="Histidine biosynthesis bifunctional protein HisIE"/>
    <property type="match status" value="1"/>
</dbReference>
<comment type="similarity">
    <text evidence="6">In the N-terminal section; belongs to the PRA-CH family.</text>
</comment>
<dbReference type="Gene3D" id="3.10.20.810">
    <property type="entry name" value="Phosphoribosyl-AMP cyclohydrolase"/>
    <property type="match status" value="1"/>
</dbReference>
<comment type="caution">
    <text evidence="13">The sequence shown here is derived from an EMBL/GenBank/DDBJ whole genome shotgun (WGS) entry which is preliminary data.</text>
</comment>
<evidence type="ECO:0000256" key="6">
    <source>
        <dbReference type="ARBA" id="ARBA00008299"/>
    </source>
</evidence>
<gene>
    <name evidence="11" type="primary">hisI</name>
    <name evidence="13" type="ORF">B4O97_10340</name>
</gene>
<comment type="subunit">
    <text evidence="11">Homodimer.</text>
</comment>
<feature type="domain" description="Phosphoribosyl-AMP cyclohydrolase" evidence="12">
    <location>
        <begin position="30"/>
        <end position="103"/>
    </location>
</feature>
<evidence type="ECO:0000313" key="14">
    <source>
        <dbReference type="Proteomes" id="UP000192343"/>
    </source>
</evidence>
<comment type="cofactor">
    <cofactor evidence="11">
        <name>Zn(2+)</name>
        <dbReference type="ChEBI" id="CHEBI:29105"/>
    </cofactor>
    <text evidence="11">Binds 1 zinc ion per subunit.</text>
</comment>
<dbReference type="OrthoDB" id="9795769at2"/>
<comment type="pathway">
    <text evidence="3 11">Amino-acid biosynthesis; L-histidine biosynthesis; L-histidine from 5-phospho-alpha-D-ribose 1-diphosphate: step 3/9.</text>
</comment>
<keyword evidence="7 11" id="KW-0963">Cytoplasm</keyword>
<evidence type="ECO:0000256" key="5">
    <source>
        <dbReference type="ARBA" id="ARBA00007731"/>
    </source>
</evidence>
<dbReference type="GO" id="GO:0008270">
    <property type="term" value="F:zinc ion binding"/>
    <property type="evidence" value="ECO:0007669"/>
    <property type="project" value="UniProtKB-UniRule"/>
</dbReference>
<evidence type="ECO:0000256" key="3">
    <source>
        <dbReference type="ARBA" id="ARBA00005169"/>
    </source>
</evidence>
<keyword evidence="8 11" id="KW-0028">Amino-acid biosynthesis</keyword>
<evidence type="ECO:0000256" key="11">
    <source>
        <dbReference type="HAMAP-Rule" id="MF_01021"/>
    </source>
</evidence>
<dbReference type="GO" id="GO:0005737">
    <property type="term" value="C:cytoplasm"/>
    <property type="evidence" value="ECO:0007669"/>
    <property type="project" value="UniProtKB-SubCell"/>
</dbReference>
<protein>
    <recommendedName>
        <fullName evidence="11">Phosphoribosyl-AMP cyclohydrolase</fullName>
        <shortName evidence="11">PRA-CH</shortName>
        <ecNumber evidence="11">3.5.4.19</ecNumber>
    </recommendedName>
</protein>
<comment type="cofactor">
    <cofactor evidence="11">
        <name>Mg(2+)</name>
        <dbReference type="ChEBI" id="CHEBI:18420"/>
    </cofactor>
    <text evidence="11">Binds 1 Mg(2+) ion per subunit.</text>
</comment>
<comment type="similarity">
    <text evidence="11">Belongs to the PRA-CH family.</text>
</comment>
<comment type="catalytic activity">
    <reaction evidence="2">
        <text>1-(5-phospho-beta-D-ribosyl)-ATP + H2O = 1-(5-phospho-beta-D-ribosyl)-5'-AMP + diphosphate + H(+)</text>
        <dbReference type="Rhea" id="RHEA:22828"/>
        <dbReference type="ChEBI" id="CHEBI:15377"/>
        <dbReference type="ChEBI" id="CHEBI:15378"/>
        <dbReference type="ChEBI" id="CHEBI:33019"/>
        <dbReference type="ChEBI" id="CHEBI:59457"/>
        <dbReference type="ChEBI" id="CHEBI:73183"/>
        <dbReference type="EC" id="3.6.1.31"/>
    </reaction>
</comment>
<dbReference type="NCBIfam" id="NF000768">
    <property type="entry name" value="PRK00051.1"/>
    <property type="match status" value="1"/>
</dbReference>
<proteinExistence type="inferred from homology"/>
<reference evidence="13 14" key="1">
    <citation type="submission" date="2017-03" db="EMBL/GenBank/DDBJ databases">
        <title>Draft Genome sequence of Marispirochaeta sp. strain JC444.</title>
        <authorList>
            <person name="Shivani Y."/>
            <person name="Subhash Y."/>
            <person name="Sasikala C."/>
            <person name="Ramana C."/>
        </authorList>
    </citation>
    <scope>NUCLEOTIDE SEQUENCE [LARGE SCALE GENOMIC DNA]</scope>
    <source>
        <strain evidence="13 14">JC444</strain>
    </source>
</reference>
<comment type="similarity">
    <text evidence="5">In the C-terminal section; belongs to the PRA-PH family.</text>
</comment>
<feature type="binding site" evidence="11">
    <location>
        <position position="78"/>
    </location>
    <ligand>
        <name>Zn(2+)</name>
        <dbReference type="ChEBI" id="CHEBI:29105"/>
        <note>ligand shared between dimeric partners</note>
    </ligand>
</feature>
<comment type="subcellular location">
    <subcellularLocation>
        <location evidence="11">Cytoplasm</location>
    </subcellularLocation>
</comment>
<evidence type="ECO:0000259" key="12">
    <source>
        <dbReference type="Pfam" id="PF01502"/>
    </source>
</evidence>
<dbReference type="UniPathway" id="UPA00031">
    <property type="reaction ID" value="UER00008"/>
</dbReference>
<dbReference type="HAMAP" id="MF_01021">
    <property type="entry name" value="HisI"/>
    <property type="match status" value="1"/>
</dbReference>
<evidence type="ECO:0000256" key="4">
    <source>
        <dbReference type="ARBA" id="ARBA00005204"/>
    </source>
</evidence>
<comment type="function">
    <text evidence="11">Catalyzes the hydrolysis of the adenine ring of phosphoribosyl-AMP.</text>
</comment>
<evidence type="ECO:0000256" key="2">
    <source>
        <dbReference type="ARBA" id="ARBA00001460"/>
    </source>
</evidence>
<dbReference type="GO" id="GO:0004636">
    <property type="term" value="F:phosphoribosyl-ATP diphosphatase activity"/>
    <property type="evidence" value="ECO:0007669"/>
    <property type="project" value="UniProtKB-EC"/>
</dbReference>
<dbReference type="Proteomes" id="UP000192343">
    <property type="component" value="Unassembled WGS sequence"/>
</dbReference>
<accession>A0A1Y1RXX9</accession>
<feature type="binding site" evidence="11">
    <location>
        <position position="81"/>
    </location>
    <ligand>
        <name>Mg(2+)</name>
        <dbReference type="ChEBI" id="CHEBI:18420"/>
    </ligand>
</feature>
<keyword evidence="9 11" id="KW-0378">Hydrolase</keyword>
<feature type="binding site" evidence="11">
    <location>
        <position position="101"/>
    </location>
    <ligand>
        <name>Zn(2+)</name>
        <dbReference type="ChEBI" id="CHEBI:29105"/>
        <note>ligand shared between dimeric partners</note>
    </ligand>
</feature>
<dbReference type="GO" id="GO:0004635">
    <property type="term" value="F:phosphoribosyl-AMP cyclohydrolase activity"/>
    <property type="evidence" value="ECO:0007669"/>
    <property type="project" value="UniProtKB-UniRule"/>
</dbReference>
<keyword evidence="11" id="KW-0460">Magnesium</keyword>
<keyword evidence="11" id="KW-0862">Zinc</keyword>
<organism evidence="13 14">
    <name type="scientific">Marispirochaeta aestuarii</name>
    <dbReference type="NCBI Taxonomy" id="1963862"/>
    <lineage>
        <taxon>Bacteria</taxon>
        <taxon>Pseudomonadati</taxon>
        <taxon>Spirochaetota</taxon>
        <taxon>Spirochaetia</taxon>
        <taxon>Spirochaetales</taxon>
        <taxon>Spirochaetaceae</taxon>
        <taxon>Marispirochaeta</taxon>
    </lineage>
</organism>
<evidence type="ECO:0000313" key="13">
    <source>
        <dbReference type="EMBL" id="ORC35193.1"/>
    </source>
</evidence>
<keyword evidence="14" id="KW-1185">Reference proteome</keyword>
<dbReference type="InterPro" id="IPR026660">
    <property type="entry name" value="PRA-CH"/>
</dbReference>
<dbReference type="STRING" id="1963862.B4O97_10340"/>
<evidence type="ECO:0000256" key="7">
    <source>
        <dbReference type="ARBA" id="ARBA00022490"/>
    </source>
</evidence>
<keyword evidence="11" id="KW-0479">Metal-binding</keyword>
<dbReference type="GO" id="GO:0000287">
    <property type="term" value="F:magnesium ion binding"/>
    <property type="evidence" value="ECO:0007669"/>
    <property type="project" value="UniProtKB-UniRule"/>
</dbReference>
<dbReference type="SUPFAM" id="SSF141734">
    <property type="entry name" value="HisI-like"/>
    <property type="match status" value="1"/>
</dbReference>
<comment type="pathway">
    <text evidence="4">Amino-acid biosynthesis; L-histidine biosynthesis; L-histidine from 5-phospho-alpha-D-ribose 1-diphosphate: step 2/9.</text>
</comment>
<evidence type="ECO:0000256" key="8">
    <source>
        <dbReference type="ARBA" id="ARBA00022605"/>
    </source>
</evidence>
<feature type="binding site" evidence="11">
    <location>
        <position position="77"/>
    </location>
    <ligand>
        <name>Mg(2+)</name>
        <dbReference type="ChEBI" id="CHEBI:18420"/>
    </ligand>
</feature>
<dbReference type="InterPro" id="IPR038019">
    <property type="entry name" value="PRib_AMP_CycHydrolase_sf"/>
</dbReference>
<dbReference type="PANTHER" id="PTHR42945:SF1">
    <property type="entry name" value="HISTIDINE BIOSYNTHESIS BIFUNCTIONAL PROTEIN HIS7"/>
    <property type="match status" value="1"/>
</dbReference>
<comment type="catalytic activity">
    <reaction evidence="1 11">
        <text>1-(5-phospho-beta-D-ribosyl)-5'-AMP + H2O = 1-(5-phospho-beta-D-ribosyl)-5-[(5-phospho-beta-D-ribosylamino)methylideneamino]imidazole-4-carboxamide</text>
        <dbReference type="Rhea" id="RHEA:20049"/>
        <dbReference type="ChEBI" id="CHEBI:15377"/>
        <dbReference type="ChEBI" id="CHEBI:58435"/>
        <dbReference type="ChEBI" id="CHEBI:59457"/>
        <dbReference type="EC" id="3.5.4.19"/>
    </reaction>
</comment>
<keyword evidence="10 11" id="KW-0368">Histidine biosynthesis</keyword>
<dbReference type="AlphaFoldDB" id="A0A1Y1RXX9"/>
<evidence type="ECO:0000256" key="9">
    <source>
        <dbReference type="ARBA" id="ARBA00022801"/>
    </source>
</evidence>
<evidence type="ECO:0000256" key="10">
    <source>
        <dbReference type="ARBA" id="ARBA00023102"/>
    </source>
</evidence>
<dbReference type="EC" id="3.5.4.19" evidence="11"/>
<sequence length="128" mass="14434">MTTHIDLDFSKGNGLVSAIAQDANSKEVLMCAFMNREAFETTLATGYAHYYSRSRDSLWKKGESSGHLQKIREIRVDCDQDCVLMLVEQTGVACHTGRRSCFYRRAVNTEELDFLDQDKTPGDTSEKA</sequence>
<dbReference type="Gene3D" id="4.10.80.70">
    <property type="match status" value="1"/>
</dbReference>
<dbReference type="PANTHER" id="PTHR42945">
    <property type="entry name" value="HISTIDINE BIOSYNTHESIS BIFUNCTIONAL PROTEIN"/>
    <property type="match status" value="1"/>
</dbReference>
<evidence type="ECO:0000256" key="1">
    <source>
        <dbReference type="ARBA" id="ARBA00000024"/>
    </source>
</evidence>
<dbReference type="InterPro" id="IPR002496">
    <property type="entry name" value="PRib_AMP_CycHydrolase_dom"/>
</dbReference>
<name>A0A1Y1RXX9_9SPIO</name>
<dbReference type="EMBL" id="MWQY01000010">
    <property type="protein sequence ID" value="ORC35193.1"/>
    <property type="molecule type" value="Genomic_DNA"/>
</dbReference>
<dbReference type="GO" id="GO:0000105">
    <property type="term" value="P:L-histidine biosynthetic process"/>
    <property type="evidence" value="ECO:0007669"/>
    <property type="project" value="UniProtKB-UniRule"/>
</dbReference>
<feature type="binding site" evidence="11">
    <location>
        <position position="79"/>
    </location>
    <ligand>
        <name>Mg(2+)</name>
        <dbReference type="ChEBI" id="CHEBI:18420"/>
    </ligand>
</feature>